<dbReference type="AlphaFoldDB" id="A0A2L2LBU3"/>
<dbReference type="Proteomes" id="UP000237717">
    <property type="component" value="Chromosome I"/>
</dbReference>
<proteinExistence type="predicted"/>
<dbReference type="NCBIfam" id="NF047561">
    <property type="entry name" value="orf58_phage_fam"/>
    <property type="match status" value="1"/>
</dbReference>
<protein>
    <submittedName>
        <fullName evidence="1">Uncharacterized protein</fullName>
    </submittedName>
</protein>
<accession>A0A2L2LBU3</accession>
<organism evidence="1 2">
    <name type="scientific">Agrobacterium tumefaciens</name>
    <dbReference type="NCBI Taxonomy" id="358"/>
    <lineage>
        <taxon>Bacteria</taxon>
        <taxon>Pseudomonadati</taxon>
        <taxon>Pseudomonadota</taxon>
        <taxon>Alphaproteobacteria</taxon>
        <taxon>Hyphomicrobiales</taxon>
        <taxon>Rhizobiaceae</taxon>
        <taxon>Rhizobium/Agrobacterium group</taxon>
        <taxon>Agrobacterium</taxon>
        <taxon>Agrobacterium tumefaciens complex</taxon>
    </lineage>
</organism>
<gene>
    <name evidence="1" type="ORF">At1D1609_17580</name>
</gene>
<reference evidence="1 2" key="1">
    <citation type="submission" date="2018-02" db="EMBL/GenBank/DDBJ databases">
        <title>Complete genome sequence of Agrobacterium tumefaciens 1D1609.</title>
        <authorList>
            <person name="Cho S.-T."/>
            <person name="Haryono M."/>
            <person name="Chang H.-H."/>
            <person name="Santos M.N."/>
            <person name="Lai E.-M."/>
            <person name="Kuo C.-H."/>
        </authorList>
    </citation>
    <scope>NUCLEOTIDE SEQUENCE [LARGE SCALE GENOMIC DNA]</scope>
    <source>
        <strain evidence="1 2">1D1609</strain>
    </source>
</reference>
<dbReference type="EMBL" id="CP026924">
    <property type="protein sequence ID" value="AVH41812.1"/>
    <property type="molecule type" value="Genomic_DNA"/>
</dbReference>
<sequence>MLQYLRKVSAEFSGGLTLNPGGIALHEIKIEFQITKGISSKSNTARISIWNLTESHRNSMGREFDKITLKAGYVPPNDSGNVGVIFKGDVRDVEHQRDGADIVTIISCGDGQKALLRSNISKTFPKGTPTKDVIEEIYKQMQKEGIDRGEWKFPDSMPKETKRPYSMCGSCRRELDTLGRSNKFYWSLQNETLEIVPGDSYIGGVVLLTPETGMIGTPAITDNGVRVSALLNPEIRPNRRIQIKSQTLEMNAADGMYRVSEVTYSGDNRDGDFQVDITAEAIKGGKVDQGVNG</sequence>
<dbReference type="InterPro" id="IPR054496">
    <property type="entry name" value="E217_GP41"/>
</dbReference>
<evidence type="ECO:0000313" key="1">
    <source>
        <dbReference type="EMBL" id="AVH41812.1"/>
    </source>
</evidence>
<dbReference type="RefSeq" id="WP_104679425.1">
    <property type="nucleotide sequence ID" value="NZ_CP026924.1"/>
</dbReference>
<evidence type="ECO:0000313" key="2">
    <source>
        <dbReference type="Proteomes" id="UP000237717"/>
    </source>
</evidence>
<name>A0A2L2LBU3_AGRTU</name>
<dbReference type="Pfam" id="PF22759">
    <property type="entry name" value="E217_GP41"/>
    <property type="match status" value="1"/>
</dbReference>